<sequence>MAYTSYFPDATNAVEFVDAELTRFRAANPQAFLQAHPDLKTLWGMKVSIHSFRGDCHGHSGWIGDIRAPRGVIQIVMLIPAPDAQAFEEAFATLVRSCVWQKFDLVPSR</sequence>
<name>A0ABQ5Q5I8_9BACT</name>
<gene>
    <name evidence="1" type="ORF">GETHPA_11470</name>
</gene>
<comment type="caution">
    <text evidence="1">The sequence shown here is derived from an EMBL/GenBank/DDBJ whole genome shotgun (WGS) entry which is preliminary data.</text>
</comment>
<reference evidence="1 2" key="1">
    <citation type="journal article" date="2023" name="Antonie Van Leeuwenhoek">
        <title>Mesoterricola silvestris gen. nov., sp. nov., Mesoterricola sediminis sp. nov., Geothrix oryzae sp. nov., Geothrix edaphica sp. nov., Geothrix rubra sp. nov., and Geothrix limicola sp. nov., six novel members of Acidobacteriota isolated from soils.</title>
        <authorList>
            <person name="Itoh H."/>
            <person name="Sugisawa Y."/>
            <person name="Mise K."/>
            <person name="Xu Z."/>
            <person name="Kuniyasu M."/>
            <person name="Ushijima N."/>
            <person name="Kawano K."/>
            <person name="Kobayashi E."/>
            <person name="Shiratori Y."/>
            <person name="Masuda Y."/>
            <person name="Senoo K."/>
        </authorList>
    </citation>
    <scope>NUCLEOTIDE SEQUENCE [LARGE SCALE GENOMIC DNA]</scope>
    <source>
        <strain evidence="1 2">Red803</strain>
    </source>
</reference>
<dbReference type="Proteomes" id="UP001165089">
    <property type="component" value="Unassembled WGS sequence"/>
</dbReference>
<dbReference type="EMBL" id="BSDD01000002">
    <property type="protein sequence ID" value="GLH69614.1"/>
    <property type="molecule type" value="Genomic_DNA"/>
</dbReference>
<evidence type="ECO:0000313" key="1">
    <source>
        <dbReference type="EMBL" id="GLH69614.1"/>
    </source>
</evidence>
<keyword evidence="2" id="KW-1185">Reference proteome</keyword>
<dbReference type="RefSeq" id="WP_285723630.1">
    <property type="nucleotide sequence ID" value="NZ_BSDD01000002.1"/>
</dbReference>
<proteinExistence type="predicted"/>
<protein>
    <submittedName>
        <fullName evidence="1">Uncharacterized protein</fullName>
    </submittedName>
</protein>
<accession>A0ABQ5Q5I8</accession>
<evidence type="ECO:0000313" key="2">
    <source>
        <dbReference type="Proteomes" id="UP001165089"/>
    </source>
</evidence>
<organism evidence="1 2">
    <name type="scientific">Geothrix rubra</name>
    <dbReference type="NCBI Taxonomy" id="2927977"/>
    <lineage>
        <taxon>Bacteria</taxon>
        <taxon>Pseudomonadati</taxon>
        <taxon>Acidobacteriota</taxon>
        <taxon>Holophagae</taxon>
        <taxon>Holophagales</taxon>
        <taxon>Holophagaceae</taxon>
        <taxon>Geothrix</taxon>
    </lineage>
</organism>